<keyword evidence="2" id="KW-0548">Nucleotidyltransferase</keyword>
<evidence type="ECO:0000313" key="3">
    <source>
        <dbReference type="Proteomes" id="UP000318741"/>
    </source>
</evidence>
<dbReference type="Pfam" id="PF04446">
    <property type="entry name" value="Thg1"/>
    <property type="match status" value="1"/>
</dbReference>
<dbReference type="PANTHER" id="PTHR12729:SF1">
    <property type="entry name" value="TRNAHIS GUANYLYLTRANSFERASE CATALYTIC DOMAIN-CONTAINING PROTEIN"/>
    <property type="match status" value="1"/>
</dbReference>
<dbReference type="InterPro" id="IPR038469">
    <property type="entry name" value="tRNAHis_GuaTrfase_Thg1_sf"/>
</dbReference>
<feature type="domain" description="tRNAHis guanylyltransferase catalytic" evidence="1">
    <location>
        <begin position="10"/>
        <end position="140"/>
    </location>
</feature>
<dbReference type="Gene3D" id="3.30.70.3000">
    <property type="match status" value="1"/>
</dbReference>
<dbReference type="Proteomes" id="UP000318741">
    <property type="component" value="Chromosome"/>
</dbReference>
<dbReference type="PANTHER" id="PTHR12729">
    <property type="entry name" value="TRNA(HIS) GUANYLYLTRANSFERASE-RELATED"/>
    <property type="match status" value="1"/>
</dbReference>
<protein>
    <submittedName>
        <fullName evidence="2">tRNAHis guanylyltransferase</fullName>
    </submittedName>
</protein>
<dbReference type="EMBL" id="CP036265">
    <property type="protein sequence ID" value="QDT14984.1"/>
    <property type="molecule type" value="Genomic_DNA"/>
</dbReference>
<evidence type="ECO:0000259" key="1">
    <source>
        <dbReference type="Pfam" id="PF04446"/>
    </source>
</evidence>
<dbReference type="GO" id="GO:0000287">
    <property type="term" value="F:magnesium ion binding"/>
    <property type="evidence" value="ECO:0007669"/>
    <property type="project" value="InterPro"/>
</dbReference>
<proteinExistence type="predicted"/>
<dbReference type="RefSeq" id="WP_145357828.1">
    <property type="nucleotide sequence ID" value="NZ_CP036265.1"/>
</dbReference>
<dbReference type="InterPro" id="IPR007537">
    <property type="entry name" value="tRNAHis_GuaTrfase_Thg1"/>
</dbReference>
<accession>A0A517P6J6</accession>
<dbReference type="OrthoDB" id="4547336at2"/>
<dbReference type="AlphaFoldDB" id="A0A517P6J6"/>
<dbReference type="GO" id="GO:0006400">
    <property type="term" value="P:tRNA modification"/>
    <property type="evidence" value="ECO:0007669"/>
    <property type="project" value="InterPro"/>
</dbReference>
<dbReference type="GO" id="GO:0008193">
    <property type="term" value="F:tRNA guanylyltransferase activity"/>
    <property type="evidence" value="ECO:0007669"/>
    <property type="project" value="InterPro"/>
</dbReference>
<name>A0A517P6J6_9PLAN</name>
<keyword evidence="2" id="KW-0808">Transferase</keyword>
<organism evidence="2 3">
    <name type="scientific">Alienimonas californiensis</name>
    <dbReference type="NCBI Taxonomy" id="2527989"/>
    <lineage>
        <taxon>Bacteria</taxon>
        <taxon>Pseudomonadati</taxon>
        <taxon>Planctomycetota</taxon>
        <taxon>Planctomycetia</taxon>
        <taxon>Planctomycetales</taxon>
        <taxon>Planctomycetaceae</taxon>
        <taxon>Alienimonas</taxon>
    </lineage>
</organism>
<reference evidence="2 3" key="1">
    <citation type="submission" date="2019-02" db="EMBL/GenBank/DDBJ databases">
        <title>Deep-cultivation of Planctomycetes and their phenomic and genomic characterization uncovers novel biology.</title>
        <authorList>
            <person name="Wiegand S."/>
            <person name="Jogler M."/>
            <person name="Boedeker C."/>
            <person name="Pinto D."/>
            <person name="Vollmers J."/>
            <person name="Rivas-Marin E."/>
            <person name="Kohn T."/>
            <person name="Peeters S.H."/>
            <person name="Heuer A."/>
            <person name="Rast P."/>
            <person name="Oberbeckmann S."/>
            <person name="Bunk B."/>
            <person name="Jeske O."/>
            <person name="Meyerdierks A."/>
            <person name="Storesund J.E."/>
            <person name="Kallscheuer N."/>
            <person name="Luecker S."/>
            <person name="Lage O.M."/>
            <person name="Pohl T."/>
            <person name="Merkel B.J."/>
            <person name="Hornburger P."/>
            <person name="Mueller R.-W."/>
            <person name="Bruemmer F."/>
            <person name="Labrenz M."/>
            <person name="Spormann A.M."/>
            <person name="Op den Camp H."/>
            <person name="Overmann J."/>
            <person name="Amann R."/>
            <person name="Jetten M.S.M."/>
            <person name="Mascher T."/>
            <person name="Medema M.H."/>
            <person name="Devos D.P."/>
            <person name="Kaster A.-K."/>
            <person name="Ovreas L."/>
            <person name="Rohde M."/>
            <person name="Galperin M.Y."/>
            <person name="Jogler C."/>
        </authorList>
    </citation>
    <scope>NUCLEOTIDE SEQUENCE [LARGE SCALE GENOMIC DNA]</scope>
    <source>
        <strain evidence="2 3">CA12</strain>
    </source>
</reference>
<dbReference type="KEGG" id="acaf:CA12_10640"/>
<keyword evidence="3" id="KW-1185">Reference proteome</keyword>
<sequence>MTDRTALGDRMKDLERRETDRRLLPRLPILARVDGRGFSKFTRGMERPYDPRMSRCMRETARGLVERTAALAAYTQSDEISLLWLDETDISTAFFDGRVQKLASVLAGLATVSFNEQVAAVLPTFADRLPHFDARAWAVPTREDAADAFLWRERDATKNSVSMAARAFYSHEELHGRSGREMQDLLMGKGVNWNDFPPFFKRGVFLRRIETRRTYDADELDVLPPKHRARTDPGLEVVRHRVEAVDVPPFGKVTNRAGFLFSGEPPETAAA</sequence>
<evidence type="ECO:0000313" key="2">
    <source>
        <dbReference type="EMBL" id="QDT14984.1"/>
    </source>
</evidence>
<dbReference type="InterPro" id="IPR024956">
    <property type="entry name" value="tRNAHis_GuaTrfase_cat"/>
</dbReference>
<gene>
    <name evidence="2" type="ORF">CA12_10640</name>
</gene>